<keyword evidence="1" id="KW-0812">Transmembrane</keyword>
<feature type="transmembrane region" description="Helical" evidence="1">
    <location>
        <begin position="50"/>
        <end position="76"/>
    </location>
</feature>
<dbReference type="Proteomes" id="UP000238157">
    <property type="component" value="Unassembled WGS sequence"/>
</dbReference>
<keyword evidence="1" id="KW-0472">Membrane</keyword>
<dbReference type="AlphaFoldDB" id="A0A2T0WSM1"/>
<evidence type="ECO:0000256" key="1">
    <source>
        <dbReference type="SAM" id="Phobius"/>
    </source>
</evidence>
<feature type="transmembrane region" description="Helical" evidence="1">
    <location>
        <begin position="20"/>
        <end position="38"/>
    </location>
</feature>
<name>A0A2T0WSM1_9BACT</name>
<dbReference type="EMBL" id="PVTR01000002">
    <property type="protein sequence ID" value="PRY89701.1"/>
    <property type="molecule type" value="Genomic_DNA"/>
</dbReference>
<sequence>MTEEKNSAFPIFPMPMRGLLLLTGMYTFAIGAFFRYFGQDLLKWLSLDPAFTAISSSTALGTVGMLLGFLIFLSAFYPLSWRYLILAGIVGKIVLALWFVLIFMPELDWNKRTIFHLVFNELIWLIPLSIIFLRSTQVKKYIDSRKEE</sequence>
<feature type="transmembrane region" description="Helical" evidence="1">
    <location>
        <begin position="83"/>
        <end position="102"/>
    </location>
</feature>
<dbReference type="RefSeq" id="WP_106132399.1">
    <property type="nucleotide sequence ID" value="NZ_PVTR01000002.1"/>
</dbReference>
<dbReference type="OrthoDB" id="980756at2"/>
<evidence type="ECO:0000313" key="3">
    <source>
        <dbReference type="Proteomes" id="UP000238157"/>
    </source>
</evidence>
<gene>
    <name evidence="2" type="ORF">CLW00_102177</name>
</gene>
<keyword evidence="3" id="KW-1185">Reference proteome</keyword>
<reference evidence="2 3" key="1">
    <citation type="submission" date="2018-03" db="EMBL/GenBank/DDBJ databases">
        <title>Genomic Encyclopedia of Archaeal and Bacterial Type Strains, Phase II (KMG-II): from individual species to whole genera.</title>
        <authorList>
            <person name="Goeker M."/>
        </authorList>
    </citation>
    <scope>NUCLEOTIDE SEQUENCE [LARGE SCALE GENOMIC DNA]</scope>
    <source>
        <strain evidence="2 3">DSM 27929</strain>
    </source>
</reference>
<accession>A0A2T0WSM1</accession>
<organism evidence="2 3">
    <name type="scientific">Mongoliibacter ruber</name>
    <dbReference type="NCBI Taxonomy" id="1750599"/>
    <lineage>
        <taxon>Bacteria</taxon>
        <taxon>Pseudomonadati</taxon>
        <taxon>Bacteroidota</taxon>
        <taxon>Cytophagia</taxon>
        <taxon>Cytophagales</taxon>
        <taxon>Cyclobacteriaceae</taxon>
        <taxon>Mongoliibacter</taxon>
    </lineage>
</organism>
<evidence type="ECO:0000313" key="2">
    <source>
        <dbReference type="EMBL" id="PRY89701.1"/>
    </source>
</evidence>
<proteinExistence type="predicted"/>
<protein>
    <submittedName>
        <fullName evidence="2">Uncharacterized protein</fullName>
    </submittedName>
</protein>
<keyword evidence="1" id="KW-1133">Transmembrane helix</keyword>
<comment type="caution">
    <text evidence="2">The sequence shown here is derived from an EMBL/GenBank/DDBJ whole genome shotgun (WGS) entry which is preliminary data.</text>
</comment>
<feature type="transmembrane region" description="Helical" evidence="1">
    <location>
        <begin position="114"/>
        <end position="133"/>
    </location>
</feature>